<keyword evidence="3" id="KW-1185">Reference proteome</keyword>
<dbReference type="RefSeq" id="WP_186842865.1">
    <property type="nucleotide sequence ID" value="NZ_WJBC01000017.1"/>
</dbReference>
<reference evidence="2 3" key="1">
    <citation type="journal article" date="2020" name="mSystems">
        <title>Defining Genomic and Predicted Metabolic Features of the Acetobacterium Genus.</title>
        <authorList>
            <person name="Ross D.E."/>
            <person name="Marshall C.W."/>
            <person name="Gulliver D."/>
            <person name="May H.D."/>
            <person name="Norman R.S."/>
        </authorList>
    </citation>
    <scope>NUCLEOTIDE SEQUENCE [LARGE SCALE GENOMIC DNA]</scope>
    <source>
        <strain evidence="2 3">DSM 8238</strain>
    </source>
</reference>
<gene>
    <name evidence="2" type="ORF">GH808_11115</name>
</gene>
<dbReference type="Proteomes" id="UP000603234">
    <property type="component" value="Unassembled WGS sequence"/>
</dbReference>
<keyword evidence="1" id="KW-1133">Transmembrane helix</keyword>
<accession>A0ABR6WWL6</accession>
<dbReference type="Pfam" id="PF03729">
    <property type="entry name" value="DUF308"/>
    <property type="match status" value="1"/>
</dbReference>
<dbReference type="PANTHER" id="PTHR34989">
    <property type="entry name" value="PROTEIN HDED"/>
    <property type="match status" value="1"/>
</dbReference>
<keyword evidence="1" id="KW-0472">Membrane</keyword>
<dbReference type="PANTHER" id="PTHR34989:SF1">
    <property type="entry name" value="PROTEIN HDED"/>
    <property type="match status" value="1"/>
</dbReference>
<evidence type="ECO:0000313" key="2">
    <source>
        <dbReference type="EMBL" id="MBC3804980.1"/>
    </source>
</evidence>
<feature type="transmembrane region" description="Helical" evidence="1">
    <location>
        <begin position="135"/>
        <end position="153"/>
    </location>
</feature>
<protein>
    <recommendedName>
        <fullName evidence="4">Acid-resistance membrane protein</fullName>
    </recommendedName>
</protein>
<proteinExistence type="predicted"/>
<name>A0ABR6WWL6_9FIRM</name>
<feature type="transmembrane region" description="Helical" evidence="1">
    <location>
        <begin position="103"/>
        <end position="123"/>
    </location>
</feature>
<keyword evidence="1" id="KW-0812">Transmembrane</keyword>
<organism evidence="2 3">
    <name type="scientific">Acetobacterium fimetarium</name>
    <dbReference type="NCBI Taxonomy" id="52691"/>
    <lineage>
        <taxon>Bacteria</taxon>
        <taxon>Bacillati</taxon>
        <taxon>Bacillota</taxon>
        <taxon>Clostridia</taxon>
        <taxon>Eubacteriales</taxon>
        <taxon>Eubacteriaceae</taxon>
        <taxon>Acetobacterium</taxon>
    </lineage>
</organism>
<feature type="transmembrane region" description="Helical" evidence="1">
    <location>
        <begin position="48"/>
        <end position="71"/>
    </location>
</feature>
<dbReference type="InterPro" id="IPR005325">
    <property type="entry name" value="DUF308_memb"/>
</dbReference>
<dbReference type="EMBL" id="WJBC01000017">
    <property type="protein sequence ID" value="MBC3804980.1"/>
    <property type="molecule type" value="Genomic_DNA"/>
</dbReference>
<evidence type="ECO:0000313" key="3">
    <source>
        <dbReference type="Proteomes" id="UP000603234"/>
    </source>
</evidence>
<evidence type="ECO:0008006" key="4">
    <source>
        <dbReference type="Google" id="ProtNLM"/>
    </source>
</evidence>
<sequence>MNQSDVKSFGVDMLERSYGKWWLMLLDGLCYIALCALSIIYGSQALTLLVLIFGIYRGLMGALAIISALIIRSKYGSSVSFGIARGILDLLIAVLFLTNPSFVIKFIVFIIGMWGIISGIILLIASGRSGSAAKIVKIVIGILLIAFGIFAFVNPIGLANFFMMIIGLFLGVSGIFLVVQSINMKKNDSQIKHEKQGYDDYKIE</sequence>
<evidence type="ECO:0000256" key="1">
    <source>
        <dbReference type="SAM" id="Phobius"/>
    </source>
</evidence>
<feature type="transmembrane region" description="Helical" evidence="1">
    <location>
        <begin position="159"/>
        <end position="179"/>
    </location>
</feature>
<dbReference type="InterPro" id="IPR052712">
    <property type="entry name" value="Acid_resist_chaperone_HdeD"/>
</dbReference>
<feature type="transmembrane region" description="Helical" evidence="1">
    <location>
        <begin position="78"/>
        <end position="97"/>
    </location>
</feature>
<comment type="caution">
    <text evidence="2">The sequence shown here is derived from an EMBL/GenBank/DDBJ whole genome shotgun (WGS) entry which is preliminary data.</text>
</comment>
<feature type="transmembrane region" description="Helical" evidence="1">
    <location>
        <begin position="21"/>
        <end position="42"/>
    </location>
</feature>